<dbReference type="InterPro" id="IPR005607">
    <property type="entry name" value="BSD_dom"/>
</dbReference>
<feature type="compositionally biased region" description="Acidic residues" evidence="1">
    <location>
        <begin position="399"/>
        <end position="414"/>
    </location>
</feature>
<dbReference type="PANTHER" id="PTHR16019">
    <property type="entry name" value="SYNAPSE-ASSOCIATED PROTEIN"/>
    <property type="match status" value="1"/>
</dbReference>
<dbReference type="PANTHER" id="PTHR16019:SF5">
    <property type="entry name" value="BSD DOMAIN-CONTAINING PROTEIN 1"/>
    <property type="match status" value="1"/>
</dbReference>
<evidence type="ECO:0000259" key="2">
    <source>
        <dbReference type="PROSITE" id="PS50858"/>
    </source>
</evidence>
<dbReference type="Gene3D" id="1.10.3970.10">
    <property type="entry name" value="BSD domain"/>
    <property type="match status" value="1"/>
</dbReference>
<evidence type="ECO:0000313" key="3">
    <source>
        <dbReference type="EMBL" id="KAK4758665.1"/>
    </source>
</evidence>
<evidence type="ECO:0000256" key="1">
    <source>
        <dbReference type="SAM" id="MobiDB-lite"/>
    </source>
</evidence>
<evidence type="ECO:0000313" key="4">
    <source>
        <dbReference type="Proteomes" id="UP001345219"/>
    </source>
</evidence>
<dbReference type="Pfam" id="PF03909">
    <property type="entry name" value="BSD"/>
    <property type="match status" value="1"/>
</dbReference>
<organism evidence="3 4">
    <name type="scientific">Trapa incisa</name>
    <dbReference type="NCBI Taxonomy" id="236973"/>
    <lineage>
        <taxon>Eukaryota</taxon>
        <taxon>Viridiplantae</taxon>
        <taxon>Streptophyta</taxon>
        <taxon>Embryophyta</taxon>
        <taxon>Tracheophyta</taxon>
        <taxon>Spermatophyta</taxon>
        <taxon>Magnoliopsida</taxon>
        <taxon>eudicotyledons</taxon>
        <taxon>Gunneridae</taxon>
        <taxon>Pentapetalae</taxon>
        <taxon>rosids</taxon>
        <taxon>malvids</taxon>
        <taxon>Myrtales</taxon>
        <taxon>Lythraceae</taxon>
        <taxon>Trapa</taxon>
    </lineage>
</organism>
<feature type="region of interest" description="Disordered" evidence="1">
    <location>
        <begin position="248"/>
        <end position="460"/>
    </location>
</feature>
<feature type="region of interest" description="Disordered" evidence="1">
    <location>
        <begin position="1"/>
        <end position="46"/>
    </location>
</feature>
<dbReference type="SMART" id="SM00751">
    <property type="entry name" value="BSD"/>
    <property type="match status" value="1"/>
</dbReference>
<feature type="compositionally biased region" description="Basic and acidic residues" evidence="1">
    <location>
        <begin position="290"/>
        <end position="336"/>
    </location>
</feature>
<keyword evidence="4" id="KW-1185">Reference proteome</keyword>
<dbReference type="PROSITE" id="PS50858">
    <property type="entry name" value="BSD"/>
    <property type="match status" value="1"/>
</dbReference>
<accession>A0AAN7K8R3</accession>
<dbReference type="Proteomes" id="UP001345219">
    <property type="component" value="Chromosome 15"/>
</dbReference>
<dbReference type="InterPro" id="IPR051494">
    <property type="entry name" value="BSD_domain-containing"/>
</dbReference>
<name>A0AAN7K8R3_9MYRT</name>
<dbReference type="SUPFAM" id="SSF140383">
    <property type="entry name" value="BSD domain-like"/>
    <property type="match status" value="1"/>
</dbReference>
<feature type="compositionally biased region" description="Acidic residues" evidence="1">
    <location>
        <begin position="248"/>
        <end position="260"/>
    </location>
</feature>
<feature type="compositionally biased region" description="Acidic residues" evidence="1">
    <location>
        <begin position="441"/>
        <end position="460"/>
    </location>
</feature>
<reference evidence="3 4" key="1">
    <citation type="journal article" date="2023" name="Hortic Res">
        <title>Pangenome of water caltrop reveals structural variations and asymmetric subgenome divergence after allopolyploidization.</title>
        <authorList>
            <person name="Zhang X."/>
            <person name="Chen Y."/>
            <person name="Wang L."/>
            <person name="Yuan Y."/>
            <person name="Fang M."/>
            <person name="Shi L."/>
            <person name="Lu R."/>
            <person name="Comes H.P."/>
            <person name="Ma Y."/>
            <person name="Chen Y."/>
            <person name="Huang G."/>
            <person name="Zhou Y."/>
            <person name="Zheng Z."/>
            <person name="Qiu Y."/>
        </authorList>
    </citation>
    <scope>NUCLEOTIDE SEQUENCE [LARGE SCALE GENOMIC DNA]</scope>
    <source>
        <tissue evidence="3">Roots</tissue>
    </source>
</reference>
<sequence>MNFFRSVFSEESEPIDSNSASPTQDQGRGPPQDQAPVSSNSSSGSRWGDFGGLIKTLASKSESVIETYRRDLQEFGSGLKKEIEVAQGSLETVGHAIDELGSSVIKGTAQIISQGKEVILSSDLGFDGSPKGSSKSHDGNRTARRYSRFDAQVRAIQGDSGTYCDEPEDLDGYMKWRSGFDLGEKREEVRALSEENELVRGFYEKVVPGTVSDDTFWCRYFYRMHKLEQAENFRATLVRRVISSEEDELSWDVDDDEDDDQNRTGGANVGKPNRGESGKIMQDDSEVDGEERILDRSLDEKVETGNKNSKEGKASGELREGQSSLDDQKVEIDEKLSNSGDVVLESGNMEKELEISKDNGESEVKGDRASSTDIKPDESSSRDADHETAQGTVNRPLASEEEDLGWDEIEDLSSIDDQKASPGGGGPSLNSANVRERLSAAEEEEDLSWDIEDDDEPGKA</sequence>
<comment type="caution">
    <text evidence="3">The sequence shown here is derived from an EMBL/GenBank/DDBJ whole genome shotgun (WGS) entry which is preliminary data.</text>
</comment>
<feature type="compositionally biased region" description="Polar residues" evidence="1">
    <location>
        <begin position="15"/>
        <end position="26"/>
    </location>
</feature>
<gene>
    <name evidence="3" type="ORF">SAY87_019966</name>
</gene>
<protein>
    <recommendedName>
        <fullName evidence="2">BSD domain-containing protein</fullName>
    </recommendedName>
</protein>
<dbReference type="EMBL" id="JAXIOK010000012">
    <property type="protein sequence ID" value="KAK4758665.1"/>
    <property type="molecule type" value="Genomic_DNA"/>
</dbReference>
<feature type="domain" description="BSD" evidence="2">
    <location>
        <begin position="176"/>
        <end position="228"/>
    </location>
</feature>
<feature type="compositionally biased region" description="Basic and acidic residues" evidence="1">
    <location>
        <begin position="348"/>
        <end position="388"/>
    </location>
</feature>
<dbReference type="InterPro" id="IPR035925">
    <property type="entry name" value="BSD_dom_sf"/>
</dbReference>
<proteinExistence type="predicted"/>
<dbReference type="AlphaFoldDB" id="A0AAN7K8R3"/>
<dbReference type="GO" id="GO:0005737">
    <property type="term" value="C:cytoplasm"/>
    <property type="evidence" value="ECO:0007669"/>
    <property type="project" value="TreeGrafter"/>
</dbReference>